<dbReference type="PROSITE" id="PS01079">
    <property type="entry name" value="MOCF_BIOSYNTHESIS_2"/>
    <property type="match status" value="1"/>
</dbReference>
<dbReference type="Gene3D" id="2.40.340.10">
    <property type="entry name" value="MoeA, C-terminal, domain IV"/>
    <property type="match status" value="1"/>
</dbReference>
<reference evidence="7 8" key="1">
    <citation type="submission" date="2024-02" db="EMBL/GenBank/DDBJ databases">
        <title>De novo assembly and annotation of 12 fungi associated with fruit tree decline syndrome in Ontario, Canada.</title>
        <authorList>
            <person name="Sulman M."/>
            <person name="Ellouze W."/>
            <person name="Ilyukhin E."/>
        </authorList>
    </citation>
    <scope>NUCLEOTIDE SEQUENCE [LARGE SCALE GENOMIC DNA]</scope>
    <source>
        <strain evidence="7 8">M97-236</strain>
    </source>
</reference>
<comment type="similarity">
    <text evidence="5">Belongs to the MoeA family.</text>
</comment>
<dbReference type="InterPro" id="IPR036688">
    <property type="entry name" value="MoeA_C_domain_IV_sf"/>
</dbReference>
<dbReference type="InterPro" id="IPR005110">
    <property type="entry name" value="MoeA_linker/N"/>
</dbReference>
<comment type="cofactor">
    <cofactor evidence="5">
        <name>Mg(2+)</name>
        <dbReference type="ChEBI" id="CHEBI:18420"/>
    </cofactor>
</comment>
<comment type="catalytic activity">
    <reaction evidence="5">
        <text>molybdopterin + ATP + H(+) = adenylyl-molybdopterin + diphosphate</text>
        <dbReference type="Rhea" id="RHEA:31331"/>
        <dbReference type="ChEBI" id="CHEBI:15378"/>
        <dbReference type="ChEBI" id="CHEBI:30616"/>
        <dbReference type="ChEBI" id="CHEBI:33019"/>
        <dbReference type="ChEBI" id="CHEBI:58698"/>
        <dbReference type="ChEBI" id="CHEBI:62727"/>
    </reaction>
</comment>
<dbReference type="InterPro" id="IPR036425">
    <property type="entry name" value="MoaB/Mog-like_dom_sf"/>
</dbReference>
<comment type="catalytic activity">
    <reaction evidence="5">
        <text>adenylyl-molybdopterin + molybdate = Mo-molybdopterin + AMP + H(+)</text>
        <dbReference type="Rhea" id="RHEA:35047"/>
        <dbReference type="ChEBI" id="CHEBI:15378"/>
        <dbReference type="ChEBI" id="CHEBI:36264"/>
        <dbReference type="ChEBI" id="CHEBI:62727"/>
        <dbReference type="ChEBI" id="CHEBI:71302"/>
        <dbReference type="ChEBI" id="CHEBI:456215"/>
    </reaction>
</comment>
<evidence type="ECO:0000256" key="3">
    <source>
        <dbReference type="ARBA" id="ARBA00008339"/>
    </source>
</evidence>
<dbReference type="CDD" id="cd00887">
    <property type="entry name" value="MoeA"/>
    <property type="match status" value="1"/>
</dbReference>
<comment type="similarity">
    <text evidence="3">In the C-terminal section; belongs to the MoeA family.</text>
</comment>
<dbReference type="NCBIfam" id="TIGR00177">
    <property type="entry name" value="molyb_syn"/>
    <property type="match status" value="2"/>
</dbReference>
<dbReference type="InterPro" id="IPR036135">
    <property type="entry name" value="MoeA_linker/N_sf"/>
</dbReference>
<dbReference type="Gene3D" id="2.170.190.11">
    <property type="entry name" value="Molybdopterin biosynthesis moea protein, domain 3"/>
    <property type="match status" value="1"/>
</dbReference>
<evidence type="ECO:0000313" key="8">
    <source>
        <dbReference type="Proteomes" id="UP001521222"/>
    </source>
</evidence>
<feature type="domain" description="MoaB/Mog" evidence="6">
    <location>
        <begin position="368"/>
        <end position="518"/>
    </location>
</feature>
<dbReference type="SMART" id="SM00852">
    <property type="entry name" value="MoCF_biosynth"/>
    <property type="match status" value="2"/>
</dbReference>
<evidence type="ECO:0000256" key="5">
    <source>
        <dbReference type="RuleBase" id="RU365090"/>
    </source>
</evidence>
<comment type="function">
    <text evidence="5">Catalyzes two steps in the biosynthesis of the molybdenum cofactor. In the first step, molybdopterin is adenylated. Subsequently, molybdate is inserted into adenylated molybdopterin and AMP is released.</text>
</comment>
<accession>A0ABR3RNS1</accession>
<sequence>MSTTSSKLRAAILIVSETASQDPSTDKCIPILKDVFGNLGNDQWDVAETEIVPDSVLAIQKTIRRWTDGAEPINLILSSGGTGFATKDVTPEAITPLIDRHAPGLVHGMLTTSYAVTPFALMARPVAGTRKQSIIITLPGSPKGAKENLEAVIKLLPHACIQAAGAESRPLHEGGVKKLEQDAGVSSGGALSEHTPAPVVEIVPVDMKLGGSILAEDVKATESVPAFRASIVDGYAVKIPSSGKFEKGVYPVAIVSHAQAGDVKELKEGEIARITTGAPLPPGADAVVMVEDTVLKSQTDDGNEEKEVEILTDEIKAGENVREVGSDVKEGETILKKGDGVTVVGGEFGLLASVGTREVSVYRRPVVGVLSTGDEIIEHNREGPLRLGEVRDTNRPTLITAARSHRFEVVDLGIVSDKPGTLEHTLRTALLKCDVIITSGGVSMGELDLLKPTVERSLGGTIHFGRVNMKPGKPTTFATVPTKAPDGTRINKAIFSLPGNPASAVVCFHLFVLPALHRQAGIAPVGLPKVSVLLDEDIRMDKGRPEYHRALIVARDGAMYASSTGGQRSSRIGSFKGANALLAMPMGEGSLKKGERVDALLMGKLG</sequence>
<dbReference type="InterPro" id="IPR008284">
    <property type="entry name" value="MoCF_biosynth_CS"/>
</dbReference>
<dbReference type="InterPro" id="IPR001453">
    <property type="entry name" value="MoaB/Mog_dom"/>
</dbReference>
<keyword evidence="5" id="KW-0460">Magnesium</keyword>
<name>A0ABR3RNS1_9PLEO</name>
<keyword evidence="4 5" id="KW-0501">Molybdenum cofactor biosynthesis</keyword>
<dbReference type="SUPFAM" id="SSF63882">
    <property type="entry name" value="MoeA N-terminal region -like"/>
    <property type="match status" value="1"/>
</dbReference>
<organism evidence="7 8">
    <name type="scientific">Nothophoma quercina</name>
    <dbReference type="NCBI Taxonomy" id="749835"/>
    <lineage>
        <taxon>Eukaryota</taxon>
        <taxon>Fungi</taxon>
        <taxon>Dikarya</taxon>
        <taxon>Ascomycota</taxon>
        <taxon>Pezizomycotina</taxon>
        <taxon>Dothideomycetes</taxon>
        <taxon>Pleosporomycetidae</taxon>
        <taxon>Pleosporales</taxon>
        <taxon>Pleosporineae</taxon>
        <taxon>Didymellaceae</taxon>
        <taxon>Nothophoma</taxon>
    </lineage>
</organism>
<evidence type="ECO:0000256" key="2">
    <source>
        <dbReference type="ARBA" id="ARBA00007589"/>
    </source>
</evidence>
<gene>
    <name evidence="7" type="ORF">SLS59_003563</name>
</gene>
<keyword evidence="5" id="KW-0808">Transferase</keyword>
<dbReference type="Gene3D" id="3.40.980.10">
    <property type="entry name" value="MoaB/Mog-like domain"/>
    <property type="match status" value="2"/>
</dbReference>
<dbReference type="Pfam" id="PF03453">
    <property type="entry name" value="MoeA_N"/>
    <property type="match status" value="1"/>
</dbReference>
<dbReference type="CDD" id="cd00886">
    <property type="entry name" value="MogA_MoaB"/>
    <property type="match status" value="1"/>
</dbReference>
<dbReference type="Proteomes" id="UP001521222">
    <property type="component" value="Unassembled WGS sequence"/>
</dbReference>
<comment type="pathway">
    <text evidence="1 5">Cofactor biosynthesis; molybdopterin biosynthesis.</text>
</comment>
<evidence type="ECO:0000313" key="7">
    <source>
        <dbReference type="EMBL" id="KAL1605759.1"/>
    </source>
</evidence>
<dbReference type="SUPFAM" id="SSF63867">
    <property type="entry name" value="MoeA C-terminal domain-like"/>
    <property type="match status" value="1"/>
</dbReference>
<protein>
    <recommendedName>
        <fullName evidence="6">MoaB/Mog domain-containing protein</fullName>
    </recommendedName>
</protein>
<dbReference type="PANTHER" id="PTHR10192">
    <property type="entry name" value="MOLYBDOPTERIN BIOSYNTHESIS PROTEIN"/>
    <property type="match status" value="1"/>
</dbReference>
<keyword evidence="5" id="KW-0479">Metal-binding</keyword>
<dbReference type="Pfam" id="PF03454">
    <property type="entry name" value="MoeA_C"/>
    <property type="match status" value="1"/>
</dbReference>
<comment type="similarity">
    <text evidence="2">In the N-terminal section; belongs to the MoaB/Mog family.</text>
</comment>
<keyword evidence="8" id="KW-1185">Reference proteome</keyword>
<dbReference type="InterPro" id="IPR038987">
    <property type="entry name" value="MoeA-like"/>
</dbReference>
<dbReference type="EMBL" id="JAKIXB020000009">
    <property type="protein sequence ID" value="KAL1605759.1"/>
    <property type="molecule type" value="Genomic_DNA"/>
</dbReference>
<evidence type="ECO:0000256" key="4">
    <source>
        <dbReference type="ARBA" id="ARBA00023150"/>
    </source>
</evidence>
<feature type="domain" description="MoaB/Mog" evidence="6">
    <location>
        <begin position="11"/>
        <end position="159"/>
    </location>
</feature>
<evidence type="ECO:0000259" key="6">
    <source>
        <dbReference type="SMART" id="SM00852"/>
    </source>
</evidence>
<dbReference type="InterPro" id="IPR005111">
    <property type="entry name" value="MoeA_C_domain_IV"/>
</dbReference>
<dbReference type="SUPFAM" id="SSF53218">
    <property type="entry name" value="Molybdenum cofactor biosynthesis proteins"/>
    <property type="match status" value="2"/>
</dbReference>
<dbReference type="Pfam" id="PF00994">
    <property type="entry name" value="MoCF_biosynth"/>
    <property type="match status" value="2"/>
</dbReference>
<dbReference type="PANTHER" id="PTHR10192:SF5">
    <property type="entry name" value="GEPHYRIN"/>
    <property type="match status" value="1"/>
</dbReference>
<comment type="caution">
    <text evidence="7">The sequence shown here is derived from an EMBL/GenBank/DDBJ whole genome shotgun (WGS) entry which is preliminary data.</text>
</comment>
<dbReference type="NCBIfam" id="NF045515">
    <property type="entry name" value="Glp_gephyrin"/>
    <property type="match status" value="1"/>
</dbReference>
<proteinExistence type="inferred from homology"/>
<evidence type="ECO:0000256" key="1">
    <source>
        <dbReference type="ARBA" id="ARBA00005046"/>
    </source>
</evidence>
<dbReference type="Gene3D" id="3.90.105.10">
    <property type="entry name" value="Molybdopterin biosynthesis moea protein, domain 2"/>
    <property type="match status" value="1"/>
</dbReference>
<keyword evidence="5" id="KW-0500">Molybdenum</keyword>